<accession>A0ABW9G6Q7</accession>
<keyword evidence="2" id="KW-0472">Membrane</keyword>
<reference evidence="4 5" key="1">
    <citation type="journal article" date="2013" name="Int. J. Syst. Evol. Microbiol.">
        <title>Celerinatantimonas yamalensis sp. nov., a cold-adapted diazotrophic bacterium from a cold permafrost brine.</title>
        <authorList>
            <person name="Shcherbakova V."/>
            <person name="Chuvilskaya N."/>
            <person name="Rivkina E."/>
            <person name="Demidov N."/>
            <person name="Uchaeva V."/>
            <person name="Suetin S."/>
            <person name="Suzina N."/>
            <person name="Gilichinsky D."/>
        </authorList>
    </citation>
    <scope>NUCLEOTIDE SEQUENCE [LARGE SCALE GENOMIC DNA]</scope>
    <source>
        <strain evidence="4 5">C7</strain>
    </source>
</reference>
<evidence type="ECO:0000256" key="2">
    <source>
        <dbReference type="SAM" id="Phobius"/>
    </source>
</evidence>
<evidence type="ECO:0000259" key="3">
    <source>
        <dbReference type="Pfam" id="PF20249"/>
    </source>
</evidence>
<organism evidence="4 5">
    <name type="scientific">Celerinatantimonas yamalensis</name>
    <dbReference type="NCBI Taxonomy" id="559956"/>
    <lineage>
        <taxon>Bacteria</taxon>
        <taxon>Pseudomonadati</taxon>
        <taxon>Pseudomonadota</taxon>
        <taxon>Gammaproteobacteria</taxon>
        <taxon>Celerinatantimonadaceae</taxon>
        <taxon>Celerinatantimonas</taxon>
    </lineage>
</organism>
<name>A0ABW9G6Q7_9GAMM</name>
<feature type="domain" description="Toxin VasX N-terminal region" evidence="3">
    <location>
        <begin position="25"/>
        <end position="170"/>
    </location>
</feature>
<dbReference type="CDD" id="cd20708">
    <property type="entry name" value="MIX_IV"/>
    <property type="match status" value="1"/>
</dbReference>
<keyword evidence="2" id="KW-0812">Transmembrane</keyword>
<feature type="transmembrane region" description="Helical" evidence="2">
    <location>
        <begin position="898"/>
        <end position="922"/>
    </location>
</feature>
<keyword evidence="5" id="KW-1185">Reference proteome</keyword>
<comment type="caution">
    <text evidence="4">The sequence shown here is derived from an EMBL/GenBank/DDBJ whole genome shotgun (WGS) entry which is preliminary data.</text>
</comment>
<feature type="compositionally biased region" description="Basic and acidic residues" evidence="1">
    <location>
        <begin position="1"/>
        <end position="17"/>
    </location>
</feature>
<dbReference type="Proteomes" id="UP001629953">
    <property type="component" value="Unassembled WGS sequence"/>
</dbReference>
<evidence type="ECO:0000313" key="4">
    <source>
        <dbReference type="EMBL" id="MFM2485355.1"/>
    </source>
</evidence>
<dbReference type="InterPro" id="IPR048126">
    <property type="entry name" value="Toxin_VasX"/>
</dbReference>
<dbReference type="EMBL" id="JBEQCT010000004">
    <property type="protein sequence ID" value="MFM2485355.1"/>
    <property type="molecule type" value="Genomic_DNA"/>
</dbReference>
<sequence length="1154" mass="130825">MLKSPQRDAAKAGKQSDAKSASKQCKLKSGTISIVPVRYALDDVDPKKELPCNPLPKSEHWHPPFKLTQSHYTLRQLRDGWLYVYSNNHKTLQEYQVSGIHLAPAQWGSGQPADTQAGKPYFQHSVQDTLFIAFAHQRWSQRLCEQMLSSVNARHKWMRQLNLSHYHTTMEHQHVADISLLGARVADISTTQAPVAPDAFSNTCTPLDNHHIPKKTSRASERFNLVAAKPAHKEATYIAQLNTQGKQTTQNAVFIALDDVLADTTDDFLLLFRDWMEKEIILKDEKNRQKLQMADIARSLGRVRLPEDKLPTMVKTDPSLQIDFENDLTEYLLLANQYNWGVTDEEVTQHTAQVLSKKSDPGASIFEIANRAFYRRFLEKNKKIKSYWKYQPTDNDKTLAKNIDKYEGEVRWDDLDKFLKEILKKLNGYDKKIENRCVEFLSTLHQLGLEPESFGIDNQQVNGQVYLVTLFYPFLMGLINVANSDAVKKQLRDELSLDDPKNLLALAPMGFSYNVAQALRSNTTNASNFLNVSSMLMLAGRIADWNSLIDNPNITQQNWFKALIEPTQNIIIAFRNAAIHSAGQMINSIFDLLFPIQSKPWNTPESIVYNLKFVYSKLITTPLKDGLKFSKNFQNEIEKTSETLQELYKERYDRFGIKHGKVVPVPADIQKSKGLILDGAIASVKTEGIILANNEYAQAARSAVIAKLNRVQNKATESWHNIEGLSGLIALLNVVNLSITLGSIKEIWQKDDSLAHWDFAAQLTATSSWTISAVADVFKNKSAKVVNTLITDETLKQPLLRFIGFSSEVIGQNLKDLVLRRFIKATMIFSLFGFVASVTEGLDSGRSAFDSSHSEGVRVLYGIKTFSLAADIGIFGVQSLNLFFKQGSTVLDTILNPAAWIGTTLFWAGVVYLVVTVLIYLFKRSDLQKWLAESYWGTNRESDWNFENAMRQLLAMIQTPKIACNPKLPLPSNIREELYKSNVKDGGYGLIKSNYHFQVTIDFSCLPQQTKEVGLKIICANKNNLNKSTEYYLKGKSLKDTSKVVDESKGKWQVIKQEKNNIDIYRYTIDFIGVQTATDNDIFLSNYISVWVAIPAYIDNEIEYIYYNSDFTITSYKSEQSKNMTKMDESGIKRLTNRQLPKFIPLRGISHGII</sequence>
<dbReference type="InterPro" id="IPR046864">
    <property type="entry name" value="VasX_N"/>
</dbReference>
<keyword evidence="2" id="KW-1133">Transmembrane helix</keyword>
<protein>
    <submittedName>
        <fullName evidence="4">T6SS effector BTH_I2691 family protein</fullName>
    </submittedName>
</protein>
<dbReference type="NCBIfam" id="NF041559">
    <property type="entry name" value="BTH_I2691_fam"/>
    <property type="match status" value="1"/>
</dbReference>
<feature type="region of interest" description="Disordered" evidence="1">
    <location>
        <begin position="1"/>
        <end position="26"/>
    </location>
</feature>
<proteinExistence type="predicted"/>
<dbReference type="Pfam" id="PF20249">
    <property type="entry name" value="VasX_N"/>
    <property type="match status" value="1"/>
</dbReference>
<evidence type="ECO:0000313" key="5">
    <source>
        <dbReference type="Proteomes" id="UP001629953"/>
    </source>
</evidence>
<evidence type="ECO:0000256" key="1">
    <source>
        <dbReference type="SAM" id="MobiDB-lite"/>
    </source>
</evidence>
<gene>
    <name evidence="4" type="ORF">ABUE30_09820</name>
</gene>
<dbReference type="RefSeq" id="WP_408623855.1">
    <property type="nucleotide sequence ID" value="NZ_JBEQCT010000004.1"/>
</dbReference>